<organism evidence="2 3">
    <name type="scientific">Ponticoccus alexandrii</name>
    <dbReference type="NCBI Taxonomy" id="1943633"/>
    <lineage>
        <taxon>Bacteria</taxon>
        <taxon>Pseudomonadati</taxon>
        <taxon>Pseudomonadota</taxon>
        <taxon>Alphaproteobacteria</taxon>
        <taxon>Rhodobacterales</taxon>
        <taxon>Roseobacteraceae</taxon>
        <taxon>Ponticoccus</taxon>
    </lineage>
</organism>
<evidence type="ECO:0000313" key="3">
    <source>
        <dbReference type="Proteomes" id="UP000596387"/>
    </source>
</evidence>
<dbReference type="RefSeq" id="WP_251374282.1">
    <property type="nucleotide sequence ID" value="NZ_CP047167.1"/>
</dbReference>
<proteinExistence type="predicted"/>
<name>A0ABX7FEM8_9RHOB</name>
<dbReference type="Proteomes" id="UP000596387">
    <property type="component" value="Plasmid p-SCP1"/>
</dbReference>
<gene>
    <name evidence="2" type="ORF">GQA70_20125</name>
</gene>
<dbReference type="Pfam" id="PF05893">
    <property type="entry name" value="LuxC"/>
    <property type="match status" value="1"/>
</dbReference>
<keyword evidence="2" id="KW-0614">Plasmid</keyword>
<accession>A0ABX7FEM8</accession>
<sequence length="414" mass="45474">MAQALSFSPYDRLTVQVPKNGSIDRLISAPDMPPFDPRITDFMGALSRALMKTPDARKFPEIVSLAHWMRPRAILELSQKFSATRPSGTLSLSRGIALHFAPGNVDTIFLYSALLAILTGNRNIVRVSSRPSPQIDLLIEVLNNLLADPAHASVADRLLIVRYDHDDTITAALSELCDLRVIWGGDQTVQNIRSHPLQPRARDVSFPNRWSLAALSAPEVLALEQNALSKLAVDFTNDAFWFGQMACSSPRVVVWVGEQDQASAAAARFWPAVRLAADRFASEIQPVNFVNKLVSQNIAAIEGDLLEFVPLPDNVVCVGELAALRAPDDDLCVGDGLFWESRIDEISGITSLLDKRSQTVISFGIPADDWTQVIIEAGAQIDRIVPFGQALQFGHIWDGMDLLTEFSRLVAVDI</sequence>
<dbReference type="InterPro" id="IPR008670">
    <property type="entry name" value="CoA_reduct_LuxC"/>
</dbReference>
<protein>
    <submittedName>
        <fullName evidence="2">Gamma-glutamyl phosphate reductase</fullName>
    </submittedName>
</protein>
<dbReference type="EMBL" id="CP047167">
    <property type="protein sequence ID" value="QRF68687.1"/>
    <property type="molecule type" value="Genomic_DNA"/>
</dbReference>
<keyword evidence="1" id="KW-0521">NADP</keyword>
<geneLocation type="plasmid" evidence="2 3">
    <name>p-SCP1</name>
</geneLocation>
<evidence type="ECO:0000313" key="2">
    <source>
        <dbReference type="EMBL" id="QRF68687.1"/>
    </source>
</evidence>
<reference evidence="2 3" key="1">
    <citation type="submission" date="2019-12" db="EMBL/GenBank/DDBJ databases">
        <title>Complete Genome Sequence of a Quorum-Sensing Bacterium,Rhodobacteraceae bacterium C31, Isolated from a marine microalgae symbiotic bacteria.</title>
        <authorList>
            <person name="Zhang Y."/>
        </authorList>
    </citation>
    <scope>NUCLEOTIDE SEQUENCE [LARGE SCALE GENOMIC DNA]</scope>
    <source>
        <strain evidence="2 3">C31</strain>
        <plasmid evidence="2 3">p-SCP1</plasmid>
    </source>
</reference>
<evidence type="ECO:0000256" key="1">
    <source>
        <dbReference type="ARBA" id="ARBA00022857"/>
    </source>
</evidence>
<keyword evidence="3" id="KW-1185">Reference proteome</keyword>